<comment type="caution">
    <text evidence="4">The sequence shown here is derived from an EMBL/GenBank/DDBJ whole genome shotgun (WGS) entry which is preliminary data.</text>
</comment>
<dbReference type="InterPro" id="IPR041489">
    <property type="entry name" value="PDZ_6"/>
</dbReference>
<dbReference type="Gene3D" id="2.30.42.10">
    <property type="match status" value="1"/>
</dbReference>
<dbReference type="PANTHER" id="PTHR43343:SF3">
    <property type="entry name" value="PROTEASE DO-LIKE 8, CHLOROPLASTIC"/>
    <property type="match status" value="1"/>
</dbReference>
<proteinExistence type="predicted"/>
<dbReference type="InterPro" id="IPR001940">
    <property type="entry name" value="Peptidase_S1C"/>
</dbReference>
<dbReference type="InterPro" id="IPR051201">
    <property type="entry name" value="Chloro_Bact_Ser_Proteases"/>
</dbReference>
<dbReference type="EMBL" id="JAJKFW010000025">
    <property type="protein sequence ID" value="MCC9643677.1"/>
    <property type="molecule type" value="Genomic_DNA"/>
</dbReference>
<sequence>MNSISRPISRIALGLIAMLTVGVQHNLHAQTSRAMSPGGLSSAASAVELGNANARLDGARVSTAMPNADQIDVARERLFDELAEEFEHFDRLGNLVRRVSHLVKPSVIHIEAHKTQGTGASAESFDEAGSGVVLDVAGESWVLTNRHVIKGAAANQIVMRTSDGRRWVPETIRMDPNTDVAVMKLAPSVAGVQSAERDSIRRGSTPLTKMPPAARLADSDQVQIGDFVIAIGSPFGLSHSVTFGILSAKGRRDLSLGEERIDLQDFFQTDAAINPGNSGGPLLNLRGEVIALNTAIASSSGGSEGIGFAIPINMAARVAEELIVHGRLRRGYLGVTLDPNFAAADLSPSSGIYASMKITPDFDSTSGLQDEVKLGGARVKDIRPGSPAEKAHLQRGDIILQFDSIDVEDDDHLVALAGMAQPGERPISMVILRDGKRYRTEVTLTFQP</sequence>
<dbReference type="PROSITE" id="PS50106">
    <property type="entry name" value="PDZ"/>
    <property type="match status" value="1"/>
</dbReference>
<dbReference type="InterPro" id="IPR036034">
    <property type="entry name" value="PDZ_sf"/>
</dbReference>
<keyword evidence="2" id="KW-0378">Hydrolase</keyword>
<evidence type="ECO:0000259" key="3">
    <source>
        <dbReference type="PROSITE" id="PS50106"/>
    </source>
</evidence>
<accession>A0ABS8NJE2</accession>
<dbReference type="SMART" id="SM00228">
    <property type="entry name" value="PDZ"/>
    <property type="match status" value="1"/>
</dbReference>
<dbReference type="Pfam" id="PF17820">
    <property type="entry name" value="PDZ_6"/>
    <property type="match status" value="1"/>
</dbReference>
<dbReference type="Gene3D" id="2.40.10.120">
    <property type="match status" value="1"/>
</dbReference>
<feature type="domain" description="PDZ" evidence="3">
    <location>
        <begin position="364"/>
        <end position="409"/>
    </location>
</feature>
<protein>
    <submittedName>
        <fullName evidence="4">Trypsin-like peptidase domain-containing protein</fullName>
    </submittedName>
</protein>
<dbReference type="PANTHER" id="PTHR43343">
    <property type="entry name" value="PEPTIDASE S12"/>
    <property type="match status" value="1"/>
</dbReference>
<evidence type="ECO:0000256" key="1">
    <source>
        <dbReference type="ARBA" id="ARBA00022670"/>
    </source>
</evidence>
<evidence type="ECO:0000313" key="4">
    <source>
        <dbReference type="EMBL" id="MCC9643677.1"/>
    </source>
</evidence>
<evidence type="ECO:0000313" key="5">
    <source>
        <dbReference type="Proteomes" id="UP001430306"/>
    </source>
</evidence>
<keyword evidence="5" id="KW-1185">Reference proteome</keyword>
<name>A0ABS8NJE2_9BACT</name>
<dbReference type="PRINTS" id="PR00834">
    <property type="entry name" value="PROTEASES2C"/>
</dbReference>
<dbReference type="InterPro" id="IPR009003">
    <property type="entry name" value="Peptidase_S1_PA"/>
</dbReference>
<dbReference type="SUPFAM" id="SSF50156">
    <property type="entry name" value="PDZ domain-like"/>
    <property type="match status" value="1"/>
</dbReference>
<gene>
    <name evidence="4" type="ORF">LOC71_15435</name>
</gene>
<dbReference type="Pfam" id="PF13365">
    <property type="entry name" value="Trypsin_2"/>
    <property type="match status" value="1"/>
</dbReference>
<organism evidence="4 5">
    <name type="scientific">Rhodopirellula halodulae</name>
    <dbReference type="NCBI Taxonomy" id="2894198"/>
    <lineage>
        <taxon>Bacteria</taxon>
        <taxon>Pseudomonadati</taxon>
        <taxon>Planctomycetota</taxon>
        <taxon>Planctomycetia</taxon>
        <taxon>Pirellulales</taxon>
        <taxon>Pirellulaceae</taxon>
        <taxon>Rhodopirellula</taxon>
    </lineage>
</organism>
<reference evidence="4" key="1">
    <citation type="submission" date="2021-11" db="EMBL/GenBank/DDBJ databases">
        <title>Genome sequence.</title>
        <authorList>
            <person name="Sun Q."/>
        </authorList>
    </citation>
    <scope>NUCLEOTIDE SEQUENCE</scope>
    <source>
        <strain evidence="4">JC740</strain>
    </source>
</reference>
<evidence type="ECO:0000256" key="2">
    <source>
        <dbReference type="ARBA" id="ARBA00022801"/>
    </source>
</evidence>
<dbReference type="SUPFAM" id="SSF50494">
    <property type="entry name" value="Trypsin-like serine proteases"/>
    <property type="match status" value="1"/>
</dbReference>
<keyword evidence="1" id="KW-0645">Protease</keyword>
<dbReference type="Proteomes" id="UP001430306">
    <property type="component" value="Unassembled WGS sequence"/>
</dbReference>
<dbReference type="InterPro" id="IPR001478">
    <property type="entry name" value="PDZ"/>
</dbReference>